<feature type="domain" description="Tyr recombinase" evidence="4">
    <location>
        <begin position="85"/>
        <end position="275"/>
    </location>
</feature>
<dbReference type="GO" id="GO:0003677">
    <property type="term" value="F:DNA binding"/>
    <property type="evidence" value="ECO:0007669"/>
    <property type="project" value="UniProtKB-KW"/>
</dbReference>
<dbReference type="GO" id="GO:0015074">
    <property type="term" value="P:DNA integration"/>
    <property type="evidence" value="ECO:0007669"/>
    <property type="project" value="InterPro"/>
</dbReference>
<keyword evidence="6" id="KW-1185">Reference proteome</keyword>
<name>A0A4U5PJJ6_STECR</name>
<dbReference type="SUPFAM" id="SSF47823">
    <property type="entry name" value="lambda integrase-like, N-terminal domain"/>
    <property type="match status" value="1"/>
</dbReference>
<evidence type="ECO:0000259" key="4">
    <source>
        <dbReference type="PROSITE" id="PS51898"/>
    </source>
</evidence>
<dbReference type="AlphaFoldDB" id="A0A4U5PJJ6"/>
<dbReference type="OrthoDB" id="5867182at2759"/>
<protein>
    <recommendedName>
        <fullName evidence="4">Tyr recombinase domain-containing protein</fullName>
    </recommendedName>
</protein>
<evidence type="ECO:0000256" key="1">
    <source>
        <dbReference type="ARBA" id="ARBA00023125"/>
    </source>
</evidence>
<dbReference type="InterPro" id="IPR052925">
    <property type="entry name" value="Phage_Integrase-like_Recomb"/>
</dbReference>
<dbReference type="PANTHER" id="PTHR34605:SF4">
    <property type="entry name" value="DNA ADENINE METHYLTRANSFERASE"/>
    <property type="match status" value="1"/>
</dbReference>
<keyword evidence="2" id="KW-0233">DNA recombination</keyword>
<evidence type="ECO:0000256" key="2">
    <source>
        <dbReference type="ARBA" id="ARBA00023172"/>
    </source>
</evidence>
<proteinExistence type="predicted"/>
<sequence>MEAYSRAIKKWHEWRQRPPSSPASTEEVLNYLTELLDSTSSAATVQAAASALAWFFKLSPSPNPCDSYWIKTFLEGVRRSKPDPVHRAKITREQLSLVMFADRQELRDHRIIALVGLLYAACLRPSEGVLLLRTAVSVVPGGLLISVAKDKTNKKGPPRQIPIQGRDEEGCPVRILKDWLQKAPRSRYVFPNFLKPANPMTYDSARREWRILISKLGLPDNVTLHGFRGGAATDAIKDGAPLDEVMRFGRWKQPKTLEAYIEVSPATTPMASSLSNRLPCPQKKEEVHET</sequence>
<gene>
    <name evidence="5" type="ORF">L596_010842</name>
</gene>
<reference evidence="5 6" key="1">
    <citation type="journal article" date="2015" name="Genome Biol.">
        <title>Comparative genomics of Steinernema reveals deeply conserved gene regulatory networks.</title>
        <authorList>
            <person name="Dillman A.R."/>
            <person name="Macchietto M."/>
            <person name="Porter C.F."/>
            <person name="Rogers A."/>
            <person name="Williams B."/>
            <person name="Antoshechkin I."/>
            <person name="Lee M.M."/>
            <person name="Goodwin Z."/>
            <person name="Lu X."/>
            <person name="Lewis E.E."/>
            <person name="Goodrich-Blair H."/>
            <person name="Stock S.P."/>
            <person name="Adams B.J."/>
            <person name="Sternberg P.W."/>
            <person name="Mortazavi A."/>
        </authorList>
    </citation>
    <scope>NUCLEOTIDE SEQUENCE [LARGE SCALE GENOMIC DNA]</scope>
    <source>
        <strain evidence="5 6">ALL</strain>
    </source>
</reference>
<dbReference type="PANTHER" id="PTHR34605">
    <property type="entry name" value="PHAGE_INTEGRASE DOMAIN-CONTAINING PROTEIN"/>
    <property type="match status" value="1"/>
</dbReference>
<accession>A0A4U5PJJ6</accession>
<evidence type="ECO:0000313" key="5">
    <source>
        <dbReference type="EMBL" id="TKR96892.1"/>
    </source>
</evidence>
<comment type="caution">
    <text evidence="5">The sequence shown here is derived from an EMBL/GenBank/DDBJ whole genome shotgun (WGS) entry which is preliminary data.</text>
</comment>
<dbReference type="Proteomes" id="UP000298663">
    <property type="component" value="Unassembled WGS sequence"/>
</dbReference>
<dbReference type="EMBL" id="AZBU02000002">
    <property type="protein sequence ID" value="TKR96892.1"/>
    <property type="molecule type" value="Genomic_DNA"/>
</dbReference>
<dbReference type="STRING" id="34508.A0A4U5PJJ6"/>
<dbReference type="PROSITE" id="PS51898">
    <property type="entry name" value="TYR_RECOMBINASE"/>
    <property type="match status" value="1"/>
</dbReference>
<dbReference type="Gene3D" id="1.10.150.130">
    <property type="match status" value="1"/>
</dbReference>
<organism evidence="5 6">
    <name type="scientific">Steinernema carpocapsae</name>
    <name type="common">Entomopathogenic nematode</name>
    <dbReference type="NCBI Taxonomy" id="34508"/>
    <lineage>
        <taxon>Eukaryota</taxon>
        <taxon>Metazoa</taxon>
        <taxon>Ecdysozoa</taxon>
        <taxon>Nematoda</taxon>
        <taxon>Chromadorea</taxon>
        <taxon>Rhabditida</taxon>
        <taxon>Tylenchina</taxon>
        <taxon>Panagrolaimomorpha</taxon>
        <taxon>Strongyloidoidea</taxon>
        <taxon>Steinernematidae</taxon>
        <taxon>Steinernema</taxon>
    </lineage>
</organism>
<evidence type="ECO:0000313" key="6">
    <source>
        <dbReference type="Proteomes" id="UP000298663"/>
    </source>
</evidence>
<dbReference type="InterPro" id="IPR011010">
    <property type="entry name" value="DNA_brk_join_enz"/>
</dbReference>
<dbReference type="InterPro" id="IPR002104">
    <property type="entry name" value="Integrase_catalytic"/>
</dbReference>
<dbReference type="Gene3D" id="1.10.443.10">
    <property type="entry name" value="Intergrase catalytic core"/>
    <property type="match status" value="1"/>
</dbReference>
<keyword evidence="1" id="KW-0238">DNA-binding</keyword>
<dbReference type="GO" id="GO:0006310">
    <property type="term" value="P:DNA recombination"/>
    <property type="evidence" value="ECO:0007669"/>
    <property type="project" value="UniProtKB-KW"/>
</dbReference>
<dbReference type="Pfam" id="PF00589">
    <property type="entry name" value="Phage_integrase"/>
    <property type="match status" value="1"/>
</dbReference>
<dbReference type="InterPro" id="IPR013762">
    <property type="entry name" value="Integrase-like_cat_sf"/>
</dbReference>
<dbReference type="InterPro" id="IPR010998">
    <property type="entry name" value="Integrase_recombinase_N"/>
</dbReference>
<evidence type="ECO:0000256" key="3">
    <source>
        <dbReference type="SAM" id="MobiDB-lite"/>
    </source>
</evidence>
<dbReference type="SUPFAM" id="SSF56349">
    <property type="entry name" value="DNA breaking-rejoining enzymes"/>
    <property type="match status" value="1"/>
</dbReference>
<reference evidence="5 6" key="2">
    <citation type="journal article" date="2019" name="G3 (Bethesda)">
        <title>Hybrid Assembly of the Genome of the Entomopathogenic Nematode Steinernema carpocapsae Identifies the X-Chromosome.</title>
        <authorList>
            <person name="Serra L."/>
            <person name="Macchietto M."/>
            <person name="Macias-Munoz A."/>
            <person name="McGill C.J."/>
            <person name="Rodriguez I.M."/>
            <person name="Rodriguez B."/>
            <person name="Murad R."/>
            <person name="Mortazavi A."/>
        </authorList>
    </citation>
    <scope>NUCLEOTIDE SEQUENCE [LARGE SCALE GENOMIC DNA]</scope>
    <source>
        <strain evidence="5 6">ALL</strain>
    </source>
</reference>
<feature type="region of interest" description="Disordered" evidence="3">
    <location>
        <begin position="269"/>
        <end position="290"/>
    </location>
</feature>